<gene>
    <name evidence="1" type="ORF">NF27_EY00970</name>
</gene>
<dbReference type="SUPFAM" id="SSF51120">
    <property type="entry name" value="beta-Roll"/>
    <property type="match status" value="1"/>
</dbReference>
<protein>
    <submittedName>
        <fullName evidence="1">Uncharacterized protein</fullName>
    </submittedName>
</protein>
<proteinExistence type="predicted"/>
<organism evidence="1 2">
    <name type="scientific">Candidatus Jidaibacter acanthamoebae</name>
    <dbReference type="NCBI Taxonomy" id="86105"/>
    <lineage>
        <taxon>Bacteria</taxon>
        <taxon>Pseudomonadati</taxon>
        <taxon>Pseudomonadota</taxon>
        <taxon>Alphaproteobacteria</taxon>
        <taxon>Rickettsiales</taxon>
        <taxon>Candidatus Midichloriaceae</taxon>
        <taxon>Candidatus Jidaibacter</taxon>
    </lineage>
</organism>
<evidence type="ECO:0000313" key="2">
    <source>
        <dbReference type="Proteomes" id="UP000031258"/>
    </source>
</evidence>
<name>A0A0C1MYM1_9RICK</name>
<dbReference type="EMBL" id="JSWE01000124">
    <property type="protein sequence ID" value="KIE05001.1"/>
    <property type="molecule type" value="Genomic_DNA"/>
</dbReference>
<accession>A0A0C1MYM1</accession>
<dbReference type="AlphaFoldDB" id="A0A0C1MYM1"/>
<comment type="caution">
    <text evidence="1">The sequence shown here is derived from an EMBL/GenBank/DDBJ whole genome shotgun (WGS) entry which is preliminary data.</text>
</comment>
<keyword evidence="2" id="KW-1185">Reference proteome</keyword>
<dbReference type="Proteomes" id="UP000031258">
    <property type="component" value="Unassembled WGS sequence"/>
</dbReference>
<sequence>MHIYLLIRYICIMEVLIFHQIGRFDLSAYELADMILSNCLEVGLKSKNQLIKEGMRKELPVKGIFSDEHENIYFWPTIGFIDRNSPFIAIKVNSDEVYVYNSRLRGKVDYFAYEASKMTLSQYLERHENNMQIRHDISGLDSVLTLLKHRITAEPLFIQAADEYLDQLDQYYQEYSPEVVIPANIIPDNYLALYGKINKNSNDYEAVFNENAEMFSAHKPEKRGIFLNDEGNKHYMPTNSHIEDDFGKIFLHSGYNPYGTERYVCSAFHKQINIDKLLSSNIEIEPDPFDTEDGRLTYIIKGDDRDNIIKLLPNTANIVIGKGGADIIYVAESDWLTTIIDFNSSEGDKLGFAKELYFSVDEIISKIIYKDEIAIIPTNDFGSLLLANIFENALSVENFFIY</sequence>
<reference evidence="1 2" key="1">
    <citation type="submission" date="2014-11" db="EMBL/GenBank/DDBJ databases">
        <title>A Rickettsiales Symbiont of Amoebae With Ancient Features.</title>
        <authorList>
            <person name="Schulz F."/>
            <person name="Martijn J."/>
            <person name="Wascher F."/>
            <person name="Kostanjsek R."/>
            <person name="Ettema T.J."/>
            <person name="Horn M."/>
        </authorList>
    </citation>
    <scope>NUCLEOTIDE SEQUENCE [LARGE SCALE GENOMIC DNA]</scope>
    <source>
        <strain evidence="1 2">UWC36</strain>
    </source>
</reference>
<dbReference type="InterPro" id="IPR011049">
    <property type="entry name" value="Serralysin-like_metalloprot_C"/>
</dbReference>
<evidence type="ECO:0000313" key="1">
    <source>
        <dbReference type="EMBL" id="KIE05001.1"/>
    </source>
</evidence>